<comment type="caution">
    <text evidence="1">The sequence shown here is derived from an EMBL/GenBank/DDBJ whole genome shotgun (WGS) entry which is preliminary data.</text>
</comment>
<gene>
    <name evidence="1" type="ORF">S03H2_72188</name>
</gene>
<dbReference type="EMBL" id="BARU01048668">
    <property type="protein sequence ID" value="GAH98250.1"/>
    <property type="molecule type" value="Genomic_DNA"/>
</dbReference>
<evidence type="ECO:0000313" key="1">
    <source>
        <dbReference type="EMBL" id="GAH98250.1"/>
    </source>
</evidence>
<protein>
    <submittedName>
        <fullName evidence="1">Uncharacterized protein</fullName>
    </submittedName>
</protein>
<reference evidence="1" key="1">
    <citation type="journal article" date="2014" name="Front. Microbiol.">
        <title>High frequency of phylogenetically diverse reductive dehalogenase-homologous genes in deep subseafloor sedimentary metagenomes.</title>
        <authorList>
            <person name="Kawai M."/>
            <person name="Futagami T."/>
            <person name="Toyoda A."/>
            <person name="Takaki Y."/>
            <person name="Nishi S."/>
            <person name="Hori S."/>
            <person name="Arai W."/>
            <person name="Tsubouchi T."/>
            <person name="Morono Y."/>
            <person name="Uchiyama I."/>
            <person name="Ito T."/>
            <person name="Fujiyama A."/>
            <person name="Inagaki F."/>
            <person name="Takami H."/>
        </authorList>
    </citation>
    <scope>NUCLEOTIDE SEQUENCE</scope>
    <source>
        <strain evidence="1">Expedition CK06-06</strain>
    </source>
</reference>
<organism evidence="1">
    <name type="scientific">marine sediment metagenome</name>
    <dbReference type="NCBI Taxonomy" id="412755"/>
    <lineage>
        <taxon>unclassified sequences</taxon>
        <taxon>metagenomes</taxon>
        <taxon>ecological metagenomes</taxon>
    </lineage>
</organism>
<accession>X1KX74</accession>
<name>X1KX74_9ZZZZ</name>
<sequence length="68" mass="8154">NAVFNLEKANDDYQQSFREFKLELGLNNQEEEEFNLVEVNYPEIWKIGEEEALEMAIENSFILELRNR</sequence>
<dbReference type="AlphaFoldDB" id="X1KX74"/>
<feature type="non-terminal residue" evidence="1">
    <location>
        <position position="68"/>
    </location>
</feature>
<proteinExistence type="predicted"/>
<feature type="non-terminal residue" evidence="1">
    <location>
        <position position="1"/>
    </location>
</feature>